<dbReference type="Pfam" id="PF00096">
    <property type="entry name" value="zf-C2H2"/>
    <property type="match status" value="2"/>
</dbReference>
<evidence type="ECO:0000259" key="8">
    <source>
        <dbReference type="PROSITE" id="PS50097"/>
    </source>
</evidence>
<evidence type="ECO:0000256" key="1">
    <source>
        <dbReference type="ARBA" id="ARBA00022473"/>
    </source>
</evidence>
<keyword evidence="4" id="KW-0539">Nucleus</keyword>
<gene>
    <name evidence="10" type="ORF">Pcinc_027619</name>
</gene>
<reference evidence="10" key="1">
    <citation type="submission" date="2023-10" db="EMBL/GenBank/DDBJ databases">
        <title>Genome assemblies of two species of porcelain crab, Petrolisthes cinctipes and Petrolisthes manimaculis (Anomura: Porcellanidae).</title>
        <authorList>
            <person name="Angst P."/>
        </authorList>
    </citation>
    <scope>NUCLEOTIDE SEQUENCE</scope>
    <source>
        <strain evidence="10">PB745_01</strain>
        <tissue evidence="10">Gill</tissue>
    </source>
</reference>
<dbReference type="EMBL" id="JAWQEG010003319">
    <property type="protein sequence ID" value="KAK3866877.1"/>
    <property type="molecule type" value="Genomic_DNA"/>
</dbReference>
<dbReference type="SUPFAM" id="SSF57667">
    <property type="entry name" value="beta-beta-alpha zinc fingers"/>
    <property type="match status" value="1"/>
</dbReference>
<dbReference type="InterPro" id="IPR051095">
    <property type="entry name" value="Dros_DevTransReg"/>
</dbReference>
<sequence>MSEQCYCLRWNNFQSSVVGVLRCLLEEGQFVDVTLACDGRRLKAHKLMLSACSNFFRELLKENPSDHPIIFLRDVRFWELESIMDFIYNGQVNVMQDQLPGFIRTAEALQIKGLAAVNNNNNIHTKPPDPRLYCGALGRLPEIYSGVVEATGDHPPPPLKRPRRPPALSSHQSLLPPSRPDHTSPSNKLGGEDLVSKGAAAPTTPAQGTTRTQLQTSHHDPTRSDPAAATIAPGTTLTHVSSPAPHNTSPKGGESKSCVVKSEEDGTSTPEGGSDTEYSNSDYTSLTNTDASKDAEWPGIESHPAMAVNYNEGGFPVCKVCGKVFKHQGSLVAHYQVHQLRTKCPVCKKVLSRHYHMKVHLLTVHKVPDAEIEGLLRSQNLA</sequence>
<dbReference type="GO" id="GO:0048813">
    <property type="term" value="P:dendrite morphogenesis"/>
    <property type="evidence" value="ECO:0007669"/>
    <property type="project" value="UniProtKB-ARBA"/>
</dbReference>
<keyword evidence="6" id="KW-0862">Zinc</keyword>
<dbReference type="GO" id="GO:0007464">
    <property type="term" value="P:R3/R4 cell fate commitment"/>
    <property type="evidence" value="ECO:0007669"/>
    <property type="project" value="UniProtKB-ARBA"/>
</dbReference>
<evidence type="ECO:0000313" key="11">
    <source>
        <dbReference type="Proteomes" id="UP001286313"/>
    </source>
</evidence>
<proteinExistence type="predicted"/>
<evidence type="ECO:0000256" key="4">
    <source>
        <dbReference type="ARBA" id="ARBA00023242"/>
    </source>
</evidence>
<dbReference type="SMART" id="SM00225">
    <property type="entry name" value="BTB"/>
    <property type="match status" value="1"/>
</dbReference>
<dbReference type="GO" id="GO:0045476">
    <property type="term" value="P:nurse cell apoptotic process"/>
    <property type="evidence" value="ECO:0007669"/>
    <property type="project" value="UniProtKB-ARBA"/>
</dbReference>
<protein>
    <submittedName>
        <fullName evidence="10">Uncharacterized protein</fullName>
    </submittedName>
</protein>
<comment type="caution">
    <text evidence="10">The sequence shown here is derived from an EMBL/GenBank/DDBJ whole genome shotgun (WGS) entry which is preliminary data.</text>
</comment>
<dbReference type="InterPro" id="IPR013087">
    <property type="entry name" value="Znf_C2H2_type"/>
</dbReference>
<evidence type="ECO:0000256" key="7">
    <source>
        <dbReference type="SAM" id="MobiDB-lite"/>
    </source>
</evidence>
<keyword evidence="6" id="KW-0479">Metal-binding</keyword>
<dbReference type="PROSITE" id="PS50097">
    <property type="entry name" value="BTB"/>
    <property type="match status" value="1"/>
</dbReference>
<keyword evidence="2" id="KW-0221">Differentiation</keyword>
<keyword evidence="1" id="KW-0217">Developmental protein</keyword>
<dbReference type="GO" id="GO:0016199">
    <property type="term" value="P:axon midline choice point recognition"/>
    <property type="evidence" value="ECO:0007669"/>
    <property type="project" value="UniProtKB-ARBA"/>
</dbReference>
<dbReference type="InterPro" id="IPR000210">
    <property type="entry name" value="BTB/POZ_dom"/>
</dbReference>
<dbReference type="GO" id="GO:0006357">
    <property type="term" value="P:regulation of transcription by RNA polymerase II"/>
    <property type="evidence" value="ECO:0007669"/>
    <property type="project" value="TreeGrafter"/>
</dbReference>
<dbReference type="GO" id="GO:0005634">
    <property type="term" value="C:nucleus"/>
    <property type="evidence" value="ECO:0007669"/>
    <property type="project" value="TreeGrafter"/>
</dbReference>
<dbReference type="SMART" id="SM00355">
    <property type="entry name" value="ZnF_C2H2"/>
    <property type="match status" value="2"/>
</dbReference>
<dbReference type="PROSITE" id="PS50157">
    <property type="entry name" value="ZINC_FINGER_C2H2_2"/>
    <property type="match status" value="1"/>
</dbReference>
<keyword evidence="11" id="KW-1185">Reference proteome</keyword>
<dbReference type="GO" id="GO:0008406">
    <property type="term" value="P:gonad development"/>
    <property type="evidence" value="ECO:0007669"/>
    <property type="project" value="UniProtKB-ARBA"/>
</dbReference>
<dbReference type="Gene3D" id="3.30.160.60">
    <property type="entry name" value="Classic Zinc Finger"/>
    <property type="match status" value="1"/>
</dbReference>
<dbReference type="GO" id="GO:0007526">
    <property type="term" value="P:larval somatic muscle development"/>
    <property type="evidence" value="ECO:0007669"/>
    <property type="project" value="UniProtKB-ARBA"/>
</dbReference>
<organism evidence="10 11">
    <name type="scientific">Petrolisthes cinctipes</name>
    <name type="common">Flat porcelain crab</name>
    <dbReference type="NCBI Taxonomy" id="88211"/>
    <lineage>
        <taxon>Eukaryota</taxon>
        <taxon>Metazoa</taxon>
        <taxon>Ecdysozoa</taxon>
        <taxon>Arthropoda</taxon>
        <taxon>Crustacea</taxon>
        <taxon>Multicrustacea</taxon>
        <taxon>Malacostraca</taxon>
        <taxon>Eumalacostraca</taxon>
        <taxon>Eucarida</taxon>
        <taxon>Decapoda</taxon>
        <taxon>Pleocyemata</taxon>
        <taxon>Anomura</taxon>
        <taxon>Galatheoidea</taxon>
        <taxon>Porcellanidae</taxon>
        <taxon>Petrolisthes</taxon>
    </lineage>
</organism>
<feature type="compositionally biased region" description="Low complexity" evidence="7">
    <location>
        <begin position="198"/>
        <end position="213"/>
    </location>
</feature>
<evidence type="ECO:0000259" key="9">
    <source>
        <dbReference type="PROSITE" id="PS50157"/>
    </source>
</evidence>
<dbReference type="CDD" id="cd18315">
    <property type="entry name" value="BTB_POZ_BAB-like"/>
    <property type="match status" value="1"/>
</dbReference>
<dbReference type="AlphaFoldDB" id="A0AAE1F430"/>
<dbReference type="Gene3D" id="3.30.710.10">
    <property type="entry name" value="Potassium Channel Kv1.1, Chain A"/>
    <property type="match status" value="1"/>
</dbReference>
<evidence type="ECO:0000256" key="2">
    <source>
        <dbReference type="ARBA" id="ARBA00022782"/>
    </source>
</evidence>
<dbReference type="Proteomes" id="UP001286313">
    <property type="component" value="Unassembled WGS sequence"/>
</dbReference>
<feature type="compositionally biased region" description="Polar residues" evidence="7">
    <location>
        <begin position="233"/>
        <end position="250"/>
    </location>
</feature>
<dbReference type="InterPro" id="IPR036236">
    <property type="entry name" value="Znf_C2H2_sf"/>
</dbReference>
<dbReference type="PROSITE" id="PS00028">
    <property type="entry name" value="ZINC_FINGER_C2H2_1"/>
    <property type="match status" value="2"/>
</dbReference>
<dbReference type="GO" id="GO:0008270">
    <property type="term" value="F:zinc ion binding"/>
    <property type="evidence" value="ECO:0007669"/>
    <property type="project" value="UniProtKB-KW"/>
</dbReference>
<keyword evidence="6" id="KW-0863">Zinc-finger</keyword>
<accession>A0AAE1F430</accession>
<feature type="region of interest" description="Disordered" evidence="7">
    <location>
        <begin position="148"/>
        <end position="297"/>
    </location>
</feature>
<feature type="domain" description="BTB" evidence="8">
    <location>
        <begin position="31"/>
        <end position="96"/>
    </location>
</feature>
<dbReference type="SUPFAM" id="SSF54695">
    <property type="entry name" value="POZ domain"/>
    <property type="match status" value="1"/>
</dbReference>
<evidence type="ECO:0000256" key="3">
    <source>
        <dbReference type="ARBA" id="ARBA00022902"/>
    </source>
</evidence>
<feature type="compositionally biased region" description="Polar residues" evidence="7">
    <location>
        <begin position="267"/>
        <end position="290"/>
    </location>
</feature>
<evidence type="ECO:0000256" key="5">
    <source>
        <dbReference type="ARBA" id="ARBA00037382"/>
    </source>
</evidence>
<dbReference type="InterPro" id="IPR011333">
    <property type="entry name" value="SKP1/BTB/POZ_sf"/>
</dbReference>
<dbReference type="GO" id="GO:0035167">
    <property type="term" value="P:larval lymph gland hemopoiesis"/>
    <property type="evidence" value="ECO:0007669"/>
    <property type="project" value="UniProtKB-ARBA"/>
</dbReference>
<keyword evidence="3" id="KW-0524">Neurogenesis</keyword>
<dbReference type="PANTHER" id="PTHR23110:SF111">
    <property type="entry name" value="LONGITUDINALS LACKING PROTEIN, ISOFORMS F_I_K_T"/>
    <property type="match status" value="1"/>
</dbReference>
<comment type="function">
    <text evidence="5">Putative transcription factor required for axon growth and guidance in the central and peripheral nervous systems. Repels CNS axons away from the midline by promoting the expression of the midline repellent sli and its receptor robo.</text>
</comment>
<dbReference type="GO" id="GO:0045467">
    <property type="term" value="P:R7 cell development"/>
    <property type="evidence" value="ECO:0007669"/>
    <property type="project" value="UniProtKB-ARBA"/>
</dbReference>
<evidence type="ECO:0000313" key="10">
    <source>
        <dbReference type="EMBL" id="KAK3866877.1"/>
    </source>
</evidence>
<dbReference type="Pfam" id="PF00651">
    <property type="entry name" value="BTB"/>
    <property type="match status" value="1"/>
</dbReference>
<feature type="domain" description="C2H2-type" evidence="9">
    <location>
        <begin position="316"/>
        <end position="343"/>
    </location>
</feature>
<evidence type="ECO:0000256" key="6">
    <source>
        <dbReference type="PROSITE-ProRule" id="PRU00042"/>
    </source>
</evidence>
<dbReference type="PANTHER" id="PTHR23110">
    <property type="entry name" value="BTB DOMAIN TRANSCRIPTION FACTOR"/>
    <property type="match status" value="1"/>
</dbReference>
<name>A0AAE1F430_PETCI</name>